<protein>
    <submittedName>
        <fullName evidence="1">Uncharacterized protein</fullName>
    </submittedName>
</protein>
<reference evidence="2" key="1">
    <citation type="journal article" date="2012" name="Science">
        <title>The Paleozoic origin of enzymatic lignin decomposition reconstructed from 31 fungal genomes.</title>
        <authorList>
            <person name="Floudas D."/>
            <person name="Binder M."/>
            <person name="Riley R."/>
            <person name="Barry K."/>
            <person name="Blanchette R.A."/>
            <person name="Henrissat B."/>
            <person name="Martinez A.T."/>
            <person name="Otillar R."/>
            <person name="Spatafora J.W."/>
            <person name="Yadav J.S."/>
            <person name="Aerts A."/>
            <person name="Benoit I."/>
            <person name="Boyd A."/>
            <person name="Carlson A."/>
            <person name="Copeland A."/>
            <person name="Coutinho P.M."/>
            <person name="de Vries R.P."/>
            <person name="Ferreira P."/>
            <person name="Findley K."/>
            <person name="Foster B."/>
            <person name="Gaskell J."/>
            <person name="Glotzer D."/>
            <person name="Gorecki P."/>
            <person name="Heitman J."/>
            <person name="Hesse C."/>
            <person name="Hori C."/>
            <person name="Igarashi K."/>
            <person name="Jurgens J.A."/>
            <person name="Kallen N."/>
            <person name="Kersten P."/>
            <person name="Kohler A."/>
            <person name="Kuees U."/>
            <person name="Kumar T.K.A."/>
            <person name="Kuo A."/>
            <person name="LaButti K."/>
            <person name="Larrondo L.F."/>
            <person name="Lindquist E."/>
            <person name="Ling A."/>
            <person name="Lombard V."/>
            <person name="Lucas S."/>
            <person name="Lundell T."/>
            <person name="Martin R."/>
            <person name="McLaughlin D.J."/>
            <person name="Morgenstern I."/>
            <person name="Morin E."/>
            <person name="Murat C."/>
            <person name="Nagy L.G."/>
            <person name="Nolan M."/>
            <person name="Ohm R.A."/>
            <person name="Patyshakuliyeva A."/>
            <person name="Rokas A."/>
            <person name="Ruiz-Duenas F.J."/>
            <person name="Sabat G."/>
            <person name="Salamov A."/>
            <person name="Samejima M."/>
            <person name="Schmutz J."/>
            <person name="Slot J.C."/>
            <person name="St John F."/>
            <person name="Stenlid J."/>
            <person name="Sun H."/>
            <person name="Sun S."/>
            <person name="Syed K."/>
            <person name="Tsang A."/>
            <person name="Wiebenga A."/>
            <person name="Young D."/>
            <person name="Pisabarro A."/>
            <person name="Eastwood D.C."/>
            <person name="Martin F."/>
            <person name="Cullen D."/>
            <person name="Grigoriev I.V."/>
            <person name="Hibbett D.S."/>
        </authorList>
    </citation>
    <scope>NUCLEOTIDE SEQUENCE [LARGE SCALE GENOMIC DNA]</scope>
    <source>
        <strain evidence="2">FP-91666</strain>
    </source>
</reference>
<dbReference type="Proteomes" id="UP000053927">
    <property type="component" value="Unassembled WGS sequence"/>
</dbReference>
<proteinExistence type="predicted"/>
<dbReference type="KEGG" id="shs:STEHIDRAFT_116606"/>
<dbReference type="PANTHER" id="PTHR38926:SF72">
    <property type="entry name" value="IM:7136021-RELATED"/>
    <property type="match status" value="1"/>
</dbReference>
<evidence type="ECO:0000313" key="1">
    <source>
        <dbReference type="EMBL" id="EIM79422.1"/>
    </source>
</evidence>
<dbReference type="Gene3D" id="3.80.10.10">
    <property type="entry name" value="Ribonuclease Inhibitor"/>
    <property type="match status" value="1"/>
</dbReference>
<dbReference type="AlphaFoldDB" id="R7RYL4"/>
<dbReference type="GeneID" id="18795947"/>
<organism evidence="1 2">
    <name type="scientific">Stereum hirsutum (strain FP-91666)</name>
    <name type="common">White-rot fungus</name>
    <dbReference type="NCBI Taxonomy" id="721885"/>
    <lineage>
        <taxon>Eukaryota</taxon>
        <taxon>Fungi</taxon>
        <taxon>Dikarya</taxon>
        <taxon>Basidiomycota</taxon>
        <taxon>Agaricomycotina</taxon>
        <taxon>Agaricomycetes</taxon>
        <taxon>Russulales</taxon>
        <taxon>Stereaceae</taxon>
        <taxon>Stereum</taxon>
    </lineage>
</organism>
<dbReference type="OrthoDB" id="3365698at2759"/>
<evidence type="ECO:0000313" key="2">
    <source>
        <dbReference type="Proteomes" id="UP000053927"/>
    </source>
</evidence>
<name>R7RYL4_STEHR</name>
<dbReference type="RefSeq" id="XP_007311548.1">
    <property type="nucleotide sequence ID" value="XM_007311486.1"/>
</dbReference>
<dbReference type="SUPFAM" id="SSF52047">
    <property type="entry name" value="RNI-like"/>
    <property type="match status" value="1"/>
</dbReference>
<gene>
    <name evidence="1" type="ORF">STEHIDRAFT_116606</name>
</gene>
<dbReference type="InterPro" id="IPR032675">
    <property type="entry name" value="LRR_dom_sf"/>
</dbReference>
<sequence length="493" mass="56532">MSASQSALSRFPPEVLGECFLSCVDDRLPTIALDEAPVSLTLVCRSWHNIALTTPRLWARLSIEIWNREEKRLERIVSHMSKLLERFMAVPLTCSLRFFDDCSRSDEEIDQESVLCRPIIELLLQHAHRWSDVVIQSPDYVESLTSPLTIEAISFPNLRRLSLWGIDTDQLTLSLTPEQTPLLEALVVPSSALRLWSLNWSHLRSLHILDHEDDPEYLSVVFATLPSCSQLRELRIQCHCFETDEAIIPLQNTGRTVLLPHLTYLSLATNRDDLICAFTDKISAPALITLFLEGFDARHAPRSVISFLEHHSKTIETFDLGPRCKAGQTGLASLWKRLPNMKHLRLHHDASTGDILRSLIRHYRDKDVFEYQFLEELSMDVTPDILEADVFRTITQFLQAFIYLEQYDTLGLKTVHFRIACGDPGRGKHQEQDPHVQVASRLTETLQHLLHSGLLKDLDIEFVDERLCMKEQPRDGAVWTLDDPDAGYYLEHE</sequence>
<dbReference type="OMA" id="PRIWATI"/>
<accession>R7RYL4</accession>
<keyword evidence="2" id="KW-1185">Reference proteome</keyword>
<dbReference type="EMBL" id="JH687405">
    <property type="protein sequence ID" value="EIM79422.1"/>
    <property type="molecule type" value="Genomic_DNA"/>
</dbReference>
<dbReference type="eggNOG" id="ENOG502R6AV">
    <property type="taxonomic scope" value="Eukaryota"/>
</dbReference>
<dbReference type="PANTHER" id="PTHR38926">
    <property type="entry name" value="F-BOX DOMAIN CONTAINING PROTEIN, EXPRESSED"/>
    <property type="match status" value="1"/>
</dbReference>